<feature type="domain" description="AB hydrolase-1" evidence="5">
    <location>
        <begin position="122"/>
        <end position="314"/>
    </location>
</feature>
<sequence>MSAPELTPWPDDQDGPRRRSPWKRWVLVIGVVLVIVGLVVSLTGVWQLLQPTVQRPTEVELELPAKPVGGAYGEQTPKWTDCGEGFECADVRAPLDWDDPEGETIRLRMVKHPATSGEPLGTLFVNPGGPGASGADFVRNALDSAAGAPLQRSFDVVGWDPRGVGASSPVTCLDAQDMDEYLFGVSDSTAERGSAKWIEEAEASSRRFGEACLENTGELLGHVDTVSTVRDLDMLREIQGDEQLNYLGYSYGTHIGARYAEMFPEKVGRLVLDGVLDPTASEADVVKEQTRGFELALRSYAEACLATKDCPLSGTVDEAMAQIGDLLDDVDEHPIVAADGRTLTASTMLTAIITPLYSESNWGYLNSLFETVAEGNADVAFSLADSYYGRLDGEYLDNSTEAFQAINCLDYPNSIDPERMREQAAELERIAPTIGRFQGFGDVSCAGWPVKGVQERMAVQAAGADPILVIGTTGDPATPYRWAEALSEQLESGVLVRFEGEGHTAYGQSGCVNDLVERYFIEGEVPASGATCS</sequence>
<feature type="domain" description="Peptidase S33 tripeptidyl aminopeptidase-like C-terminal" evidence="6">
    <location>
        <begin position="432"/>
        <end position="532"/>
    </location>
</feature>
<dbReference type="Pfam" id="PF00561">
    <property type="entry name" value="Abhydrolase_1"/>
    <property type="match status" value="1"/>
</dbReference>
<dbReference type="InterPro" id="IPR029058">
    <property type="entry name" value="AB_hydrolase_fold"/>
</dbReference>
<evidence type="ECO:0000313" key="8">
    <source>
        <dbReference type="Proteomes" id="UP000586095"/>
    </source>
</evidence>
<evidence type="ECO:0000259" key="5">
    <source>
        <dbReference type="Pfam" id="PF00561"/>
    </source>
</evidence>
<evidence type="ECO:0000256" key="2">
    <source>
        <dbReference type="ARBA" id="ARBA00022729"/>
    </source>
</evidence>
<keyword evidence="8" id="KW-1185">Reference proteome</keyword>
<keyword evidence="4" id="KW-0472">Membrane</keyword>
<dbReference type="Gene3D" id="3.40.50.1820">
    <property type="entry name" value="alpha/beta hydrolase"/>
    <property type="match status" value="1"/>
</dbReference>
<dbReference type="AlphaFoldDB" id="A0A852RFS5"/>
<accession>A0A852RFS5</accession>
<dbReference type="InterPro" id="IPR051601">
    <property type="entry name" value="Serine_prot/Carboxylest_S33"/>
</dbReference>
<gene>
    <name evidence="7" type="ORF">BJ960_002999</name>
</gene>
<name>A0A852RFS5_9MICO</name>
<dbReference type="GO" id="GO:0016787">
    <property type="term" value="F:hydrolase activity"/>
    <property type="evidence" value="ECO:0007669"/>
    <property type="project" value="UniProtKB-KW"/>
</dbReference>
<keyword evidence="4" id="KW-0812">Transmembrane</keyword>
<dbReference type="Proteomes" id="UP000586095">
    <property type="component" value="Unassembled WGS sequence"/>
</dbReference>
<keyword evidence="4" id="KW-1133">Transmembrane helix</keyword>
<feature type="transmembrane region" description="Helical" evidence="4">
    <location>
        <begin position="25"/>
        <end position="49"/>
    </location>
</feature>
<comment type="caution">
    <text evidence="7">The sequence shown here is derived from an EMBL/GenBank/DDBJ whole genome shotgun (WGS) entry which is preliminary data.</text>
</comment>
<protein>
    <submittedName>
        <fullName evidence="7">Pimeloyl-ACP methyl ester carboxylesterase</fullName>
    </submittedName>
</protein>
<evidence type="ECO:0000256" key="1">
    <source>
        <dbReference type="ARBA" id="ARBA00010088"/>
    </source>
</evidence>
<dbReference type="SUPFAM" id="SSF53474">
    <property type="entry name" value="alpha/beta-Hydrolases"/>
    <property type="match status" value="1"/>
</dbReference>
<reference evidence="7 8" key="1">
    <citation type="submission" date="2020-07" db="EMBL/GenBank/DDBJ databases">
        <title>Sequencing the genomes of 1000 actinobacteria strains.</title>
        <authorList>
            <person name="Klenk H.-P."/>
        </authorList>
    </citation>
    <scope>NUCLEOTIDE SEQUENCE [LARGE SCALE GENOMIC DNA]</scope>
    <source>
        <strain evidence="7 8">DSM 17380</strain>
    </source>
</reference>
<dbReference type="RefSeq" id="WP_185987882.1">
    <property type="nucleotide sequence ID" value="NZ_BAAALZ010000006.1"/>
</dbReference>
<evidence type="ECO:0000313" key="7">
    <source>
        <dbReference type="EMBL" id="NYD28196.1"/>
    </source>
</evidence>
<comment type="similarity">
    <text evidence="1">Belongs to the peptidase S33 family.</text>
</comment>
<keyword evidence="3" id="KW-0378">Hydrolase</keyword>
<proteinExistence type="inferred from homology"/>
<dbReference type="PANTHER" id="PTHR43248">
    <property type="entry name" value="2-SUCCINYL-6-HYDROXY-2,4-CYCLOHEXADIENE-1-CARBOXYLATE SYNTHASE"/>
    <property type="match status" value="1"/>
</dbReference>
<evidence type="ECO:0000259" key="6">
    <source>
        <dbReference type="Pfam" id="PF08386"/>
    </source>
</evidence>
<dbReference type="InterPro" id="IPR000073">
    <property type="entry name" value="AB_hydrolase_1"/>
</dbReference>
<dbReference type="EMBL" id="JACCBD010000001">
    <property type="protein sequence ID" value="NYD28196.1"/>
    <property type="molecule type" value="Genomic_DNA"/>
</dbReference>
<dbReference type="PANTHER" id="PTHR43248:SF29">
    <property type="entry name" value="TRIPEPTIDYL AMINOPEPTIDASE"/>
    <property type="match status" value="1"/>
</dbReference>
<dbReference type="Pfam" id="PF08386">
    <property type="entry name" value="Abhydrolase_4"/>
    <property type="match status" value="1"/>
</dbReference>
<evidence type="ECO:0000256" key="4">
    <source>
        <dbReference type="SAM" id="Phobius"/>
    </source>
</evidence>
<evidence type="ECO:0000256" key="3">
    <source>
        <dbReference type="ARBA" id="ARBA00022801"/>
    </source>
</evidence>
<dbReference type="InterPro" id="IPR013595">
    <property type="entry name" value="Pept_S33_TAP-like_C"/>
</dbReference>
<keyword evidence="2" id="KW-0732">Signal</keyword>
<organism evidence="7 8">
    <name type="scientific">Leucobacter aridicollis</name>
    <dbReference type="NCBI Taxonomy" id="283878"/>
    <lineage>
        <taxon>Bacteria</taxon>
        <taxon>Bacillati</taxon>
        <taxon>Actinomycetota</taxon>
        <taxon>Actinomycetes</taxon>
        <taxon>Micrococcales</taxon>
        <taxon>Microbacteriaceae</taxon>
        <taxon>Leucobacter</taxon>
    </lineage>
</organism>